<proteinExistence type="inferred from homology"/>
<comment type="caution">
    <text evidence="6">The sequence shown here is derived from an EMBL/GenBank/DDBJ whole genome shotgun (WGS) entry which is preliminary data.</text>
</comment>
<dbReference type="OrthoDB" id="9773828at2"/>
<dbReference type="Pfam" id="PF00248">
    <property type="entry name" value="Aldo_ket_red"/>
    <property type="match status" value="1"/>
</dbReference>
<dbReference type="InterPro" id="IPR005399">
    <property type="entry name" value="K_chnl_volt-dep_bsu_KCNAB-rel"/>
</dbReference>
<dbReference type="AlphaFoldDB" id="A0A0R2LBN9"/>
<dbReference type="PATRIC" id="fig|348151.3.peg.114"/>
<dbReference type="GO" id="GO:0016491">
    <property type="term" value="F:oxidoreductase activity"/>
    <property type="evidence" value="ECO:0007669"/>
    <property type="project" value="UniProtKB-KW"/>
</dbReference>
<keyword evidence="2" id="KW-0521">NADP</keyword>
<dbReference type="Proteomes" id="UP000321429">
    <property type="component" value="Unassembled WGS sequence"/>
</dbReference>
<sequence>MYQAQSHRYEDMQYRRAGKSGLTLSAIGLGLWHNFGSVDVFATQKEILHTAFDAGITYFDLANNYGPEPGSAETNFGKIMHSDFARYRDEMIIATKAGHRMWDGPYGDGGSMKNIMASADQSLQRMQLDYVDIFYSHRPDPDVPVAETAYALDKLVKQGKALYVGISKYNPAQTAAIEDVFKDLHTPYVVHQDRYNLLDRHIENGLLERLAEDQTGLVTFSSLAQGLLTNRYLKGIPADSRAQRSDSPFLHVDRVEQTLAGVKQLKELAQNRGQSLAEMSLAWLLNKPAVTSVLVGASRAAQLTDSLQALKHTDFTTDELGAIDTVLKTMN</sequence>
<dbReference type="EMBL" id="BJUD01000014">
    <property type="protein sequence ID" value="GEK28651.1"/>
    <property type="molecule type" value="Genomic_DNA"/>
</dbReference>
<evidence type="ECO:0000313" key="8">
    <source>
        <dbReference type="Proteomes" id="UP000321429"/>
    </source>
</evidence>
<keyword evidence="7" id="KW-1185">Reference proteome</keyword>
<evidence type="ECO:0000313" key="6">
    <source>
        <dbReference type="EMBL" id="KRN97189.1"/>
    </source>
</evidence>
<name>A0A0R2LBN9_9LACO</name>
<evidence type="ECO:0000256" key="3">
    <source>
        <dbReference type="ARBA" id="ARBA00023002"/>
    </source>
</evidence>
<gene>
    <name evidence="6" type="ORF">IV55_GL000111</name>
    <name evidence="5" type="ORF">LSI01_09620</name>
</gene>
<dbReference type="Proteomes" id="UP000051139">
    <property type="component" value="Unassembled WGS sequence"/>
</dbReference>
<comment type="similarity">
    <text evidence="1">Belongs to the shaker potassium channel beta subunit family.</text>
</comment>
<dbReference type="STRING" id="348151.IV55_GL000111"/>
<reference evidence="6 7" key="1">
    <citation type="journal article" date="2015" name="Genome Announc.">
        <title>Expanding the biotechnology potential of lactobacilli through comparative genomics of 213 strains and associated genera.</title>
        <authorList>
            <person name="Sun Z."/>
            <person name="Harris H.M."/>
            <person name="McCann A."/>
            <person name="Guo C."/>
            <person name="Argimon S."/>
            <person name="Zhang W."/>
            <person name="Yang X."/>
            <person name="Jeffery I.B."/>
            <person name="Cooney J.C."/>
            <person name="Kagawa T.F."/>
            <person name="Liu W."/>
            <person name="Song Y."/>
            <person name="Salvetti E."/>
            <person name="Wrobel A."/>
            <person name="Rasinkangas P."/>
            <person name="Parkhill J."/>
            <person name="Rea M.C."/>
            <person name="O'Sullivan O."/>
            <person name="Ritari J."/>
            <person name="Douillard F.P."/>
            <person name="Paul Ross R."/>
            <person name="Yang R."/>
            <person name="Briner A.E."/>
            <person name="Felis G.E."/>
            <person name="de Vos W.M."/>
            <person name="Barrangou R."/>
            <person name="Klaenhammer T.R."/>
            <person name="Caufield P.W."/>
            <person name="Cui Y."/>
            <person name="Zhang H."/>
            <person name="O'Toole P.W."/>
        </authorList>
    </citation>
    <scope>NUCLEOTIDE SEQUENCE [LARGE SCALE GENOMIC DNA]</scope>
    <source>
        <strain evidence="6 7">DSM 22696</strain>
    </source>
</reference>
<dbReference type="SUPFAM" id="SSF51430">
    <property type="entry name" value="NAD(P)-linked oxidoreductase"/>
    <property type="match status" value="1"/>
</dbReference>
<dbReference type="Gene3D" id="3.20.20.100">
    <property type="entry name" value="NADP-dependent oxidoreductase domain"/>
    <property type="match status" value="1"/>
</dbReference>
<evidence type="ECO:0000256" key="2">
    <source>
        <dbReference type="ARBA" id="ARBA00022857"/>
    </source>
</evidence>
<dbReference type="InterPro" id="IPR036812">
    <property type="entry name" value="NAD(P)_OxRdtase_dom_sf"/>
</dbReference>
<dbReference type="InterPro" id="IPR023210">
    <property type="entry name" value="NADP_OxRdtase_dom"/>
</dbReference>
<dbReference type="RefSeq" id="WP_057808450.1">
    <property type="nucleotide sequence ID" value="NZ_BJUD01000014.1"/>
</dbReference>
<dbReference type="GO" id="GO:0051596">
    <property type="term" value="P:methylglyoxal catabolic process"/>
    <property type="evidence" value="ECO:0007669"/>
    <property type="project" value="TreeGrafter"/>
</dbReference>
<dbReference type="PANTHER" id="PTHR43150">
    <property type="entry name" value="HYPERKINETIC, ISOFORM M"/>
    <property type="match status" value="1"/>
</dbReference>
<organism evidence="6 7">
    <name type="scientific">Furfurilactobacillus siliginis</name>
    <dbReference type="NCBI Taxonomy" id="348151"/>
    <lineage>
        <taxon>Bacteria</taxon>
        <taxon>Bacillati</taxon>
        <taxon>Bacillota</taxon>
        <taxon>Bacilli</taxon>
        <taxon>Lactobacillales</taxon>
        <taxon>Lactobacillaceae</taxon>
        <taxon>Furfurilactobacillus</taxon>
    </lineage>
</organism>
<protein>
    <submittedName>
        <fullName evidence="5">Glyceraldehyde 3-phosphate reductase</fullName>
    </submittedName>
    <submittedName>
        <fullName evidence="6">Oxidoreductase, aldo keto reductase family protein</fullName>
    </submittedName>
</protein>
<evidence type="ECO:0000313" key="5">
    <source>
        <dbReference type="EMBL" id="GEK28651.1"/>
    </source>
</evidence>
<evidence type="ECO:0000256" key="1">
    <source>
        <dbReference type="ARBA" id="ARBA00006515"/>
    </source>
</evidence>
<dbReference type="PANTHER" id="PTHR43150:SF4">
    <property type="entry name" value="L-GLYCERALDEHYDE 3-PHOSPHATE REDUCTASE"/>
    <property type="match status" value="1"/>
</dbReference>
<feature type="domain" description="NADP-dependent oxidoreductase" evidence="4">
    <location>
        <begin position="26"/>
        <end position="327"/>
    </location>
</feature>
<evidence type="ECO:0000259" key="4">
    <source>
        <dbReference type="Pfam" id="PF00248"/>
    </source>
</evidence>
<evidence type="ECO:0000313" key="7">
    <source>
        <dbReference type="Proteomes" id="UP000051139"/>
    </source>
</evidence>
<accession>A0A0R2LBN9</accession>
<reference evidence="5 8" key="2">
    <citation type="submission" date="2019-07" db="EMBL/GenBank/DDBJ databases">
        <title>Whole genome shotgun sequence of Lactobacillus siliginis NBRC 101315.</title>
        <authorList>
            <person name="Hosoyama A."/>
            <person name="Uohara A."/>
            <person name="Ohji S."/>
            <person name="Ichikawa N."/>
        </authorList>
    </citation>
    <scope>NUCLEOTIDE SEQUENCE [LARGE SCALE GENOMIC DNA]</scope>
    <source>
        <strain evidence="5 8">NBRC 101315</strain>
    </source>
</reference>
<dbReference type="EMBL" id="JQCB01000001">
    <property type="protein sequence ID" value="KRN97189.1"/>
    <property type="molecule type" value="Genomic_DNA"/>
</dbReference>
<keyword evidence="3" id="KW-0560">Oxidoreductase</keyword>